<dbReference type="Gene3D" id="3.40.50.2300">
    <property type="match status" value="1"/>
</dbReference>
<keyword evidence="2" id="KW-0378">Hydrolase</keyword>
<reference evidence="6 7" key="1">
    <citation type="submission" date="2019-07" db="EMBL/GenBank/DDBJ databases">
        <title>R&amp;d 2014.</title>
        <authorList>
            <person name="Klenk H.-P."/>
        </authorList>
    </citation>
    <scope>NUCLEOTIDE SEQUENCE [LARGE SCALE GENOMIC DNA]</scope>
    <source>
        <strain evidence="6 7">DSM 45764</strain>
    </source>
</reference>
<keyword evidence="7" id="KW-1185">Reference proteome</keyword>
<organism evidence="6 7">
    <name type="scientific">Modestobacter roseus</name>
    <dbReference type="NCBI Taxonomy" id="1181884"/>
    <lineage>
        <taxon>Bacteria</taxon>
        <taxon>Bacillati</taxon>
        <taxon>Actinomycetota</taxon>
        <taxon>Actinomycetes</taxon>
        <taxon>Geodermatophilales</taxon>
        <taxon>Geodermatophilaceae</taxon>
        <taxon>Modestobacter</taxon>
    </lineage>
</organism>
<dbReference type="GO" id="GO:0004725">
    <property type="term" value="F:protein tyrosine phosphatase activity"/>
    <property type="evidence" value="ECO:0007669"/>
    <property type="project" value="InterPro"/>
</dbReference>
<feature type="active site" description="Nucleophile" evidence="4">
    <location>
        <position position="5"/>
    </location>
</feature>
<gene>
    <name evidence="6" type="ORF">JD78_00043</name>
</gene>
<feature type="domain" description="Phosphotyrosine protein phosphatase I" evidence="5">
    <location>
        <begin position="2"/>
        <end position="181"/>
    </location>
</feature>
<dbReference type="SUPFAM" id="SSF52788">
    <property type="entry name" value="Phosphotyrosine protein phosphatases I"/>
    <property type="match status" value="1"/>
</dbReference>
<feature type="active site" evidence="4">
    <location>
        <position position="11"/>
    </location>
</feature>
<dbReference type="PANTHER" id="PTHR11717">
    <property type="entry name" value="LOW MOLECULAR WEIGHT PROTEIN TYROSINE PHOSPHATASE"/>
    <property type="match status" value="1"/>
</dbReference>
<dbReference type="RefSeq" id="WP_208103930.1">
    <property type="nucleotide sequence ID" value="NZ_JABGDC010000002.1"/>
</dbReference>
<dbReference type="InterPro" id="IPR017867">
    <property type="entry name" value="Tyr_phospatase_low_mol_wt"/>
</dbReference>
<comment type="similarity">
    <text evidence="1">Belongs to the low molecular weight phosphotyrosine protein phosphatase family.</text>
</comment>
<sequence length="183" mass="18913">MLLVCTGNVCRSPAAELLLRSALDAVGAAGVVVTSAGTRALVGEPVHPPMAQLLEDAGAPTGSFTARQLTAQDVRDADLVLALAREHRSAVVTLVPGALRRSLLLSEAAAAAAAAQHAGWPVGPGHTAAARLGSLPALASRHRAPDRAAAVDVPDPYRGPEEVYRASFQLVRDTVDQLVRALR</sequence>
<proteinExistence type="inferred from homology"/>
<evidence type="ECO:0000313" key="6">
    <source>
        <dbReference type="EMBL" id="TWH71546.1"/>
    </source>
</evidence>
<dbReference type="Proteomes" id="UP000321490">
    <property type="component" value="Unassembled WGS sequence"/>
</dbReference>
<evidence type="ECO:0000256" key="2">
    <source>
        <dbReference type="ARBA" id="ARBA00022801"/>
    </source>
</evidence>
<accession>A0A562IL39</accession>
<keyword evidence="3" id="KW-0904">Protein phosphatase</keyword>
<comment type="caution">
    <text evidence="6">The sequence shown here is derived from an EMBL/GenBank/DDBJ whole genome shotgun (WGS) entry which is preliminary data.</text>
</comment>
<evidence type="ECO:0000256" key="3">
    <source>
        <dbReference type="ARBA" id="ARBA00022912"/>
    </source>
</evidence>
<evidence type="ECO:0000256" key="1">
    <source>
        <dbReference type="ARBA" id="ARBA00011063"/>
    </source>
</evidence>
<dbReference type="Pfam" id="PF01451">
    <property type="entry name" value="LMWPc"/>
    <property type="match status" value="1"/>
</dbReference>
<dbReference type="InterPro" id="IPR050438">
    <property type="entry name" value="LMW_PTPase"/>
</dbReference>
<protein>
    <submittedName>
        <fullName evidence="6">Protein-tyrosine phosphatase</fullName>
    </submittedName>
</protein>
<evidence type="ECO:0000256" key="4">
    <source>
        <dbReference type="PIRSR" id="PIRSR617867-1"/>
    </source>
</evidence>
<evidence type="ECO:0000313" key="7">
    <source>
        <dbReference type="Proteomes" id="UP000321490"/>
    </source>
</evidence>
<evidence type="ECO:0000259" key="5">
    <source>
        <dbReference type="SMART" id="SM00226"/>
    </source>
</evidence>
<dbReference type="SMART" id="SM00226">
    <property type="entry name" value="LMWPc"/>
    <property type="match status" value="1"/>
</dbReference>
<dbReference type="AlphaFoldDB" id="A0A562IL39"/>
<dbReference type="InterPro" id="IPR023485">
    <property type="entry name" value="Ptyr_pPase"/>
</dbReference>
<dbReference type="EMBL" id="VLKF01000001">
    <property type="protein sequence ID" value="TWH71546.1"/>
    <property type="molecule type" value="Genomic_DNA"/>
</dbReference>
<dbReference type="InterPro" id="IPR036196">
    <property type="entry name" value="Ptyr_pPase_sf"/>
</dbReference>
<name>A0A562IL39_9ACTN</name>
<dbReference type="PRINTS" id="PR00719">
    <property type="entry name" value="LMWPTPASE"/>
</dbReference>
<dbReference type="PANTHER" id="PTHR11717:SF31">
    <property type="entry name" value="LOW MOLECULAR WEIGHT PROTEIN-TYROSINE-PHOSPHATASE ETP-RELATED"/>
    <property type="match status" value="1"/>
</dbReference>